<name>A0ABW2TR13_9PSEU</name>
<sequence>MADDTQRLVPDYDHMPVGALHYRIRALDVVELRALRAYEAAHAQRQG</sequence>
<reference evidence="3" key="1">
    <citation type="journal article" date="2019" name="Int. J. Syst. Evol. Microbiol.">
        <title>The Global Catalogue of Microorganisms (GCM) 10K type strain sequencing project: providing services to taxonomists for standard genome sequencing and annotation.</title>
        <authorList>
            <consortium name="The Broad Institute Genomics Platform"/>
            <consortium name="The Broad Institute Genome Sequencing Center for Infectious Disease"/>
            <person name="Wu L."/>
            <person name="Ma J."/>
        </authorList>
    </citation>
    <scope>NUCLEOTIDE SEQUENCE [LARGE SCALE GENOMIC DNA]</scope>
    <source>
        <strain evidence="3">JCM 17695</strain>
    </source>
</reference>
<dbReference type="Pfam" id="PF26450">
    <property type="entry name" value="DUF8129"/>
    <property type="match status" value="1"/>
</dbReference>
<dbReference type="InterPro" id="IPR058442">
    <property type="entry name" value="DUF8129"/>
</dbReference>
<proteinExistence type="predicted"/>
<accession>A0ABW2TR13</accession>
<comment type="caution">
    <text evidence="2">The sequence shown here is derived from an EMBL/GenBank/DDBJ whole genome shotgun (WGS) entry which is preliminary data.</text>
</comment>
<protein>
    <recommendedName>
        <fullName evidence="1">DUF8129 domain-containing protein</fullName>
    </recommendedName>
</protein>
<feature type="domain" description="DUF8129" evidence="1">
    <location>
        <begin position="12"/>
        <end position="46"/>
    </location>
</feature>
<evidence type="ECO:0000259" key="1">
    <source>
        <dbReference type="Pfam" id="PF26450"/>
    </source>
</evidence>
<evidence type="ECO:0000313" key="2">
    <source>
        <dbReference type="EMBL" id="MFC7614988.1"/>
    </source>
</evidence>
<dbReference type="Proteomes" id="UP001596512">
    <property type="component" value="Unassembled WGS sequence"/>
</dbReference>
<organism evidence="2 3">
    <name type="scientific">Actinokineospora soli</name>
    <dbReference type="NCBI Taxonomy" id="1048753"/>
    <lineage>
        <taxon>Bacteria</taxon>
        <taxon>Bacillati</taxon>
        <taxon>Actinomycetota</taxon>
        <taxon>Actinomycetes</taxon>
        <taxon>Pseudonocardiales</taxon>
        <taxon>Pseudonocardiaceae</taxon>
        <taxon>Actinokineospora</taxon>
    </lineage>
</organism>
<dbReference type="EMBL" id="JBHTEY010000004">
    <property type="protein sequence ID" value="MFC7614988.1"/>
    <property type="molecule type" value="Genomic_DNA"/>
</dbReference>
<keyword evidence="3" id="KW-1185">Reference proteome</keyword>
<evidence type="ECO:0000313" key="3">
    <source>
        <dbReference type="Proteomes" id="UP001596512"/>
    </source>
</evidence>
<gene>
    <name evidence="2" type="ORF">ACFQV2_17160</name>
</gene>